<dbReference type="PANTHER" id="PTHR43532">
    <property type="entry name" value="GLUCOSE-1-PHOSPHATE THYMIDYLYLTRANSFERASE"/>
    <property type="match status" value="1"/>
</dbReference>
<evidence type="ECO:0000256" key="6">
    <source>
        <dbReference type="ARBA" id="ARBA00022723"/>
    </source>
</evidence>
<evidence type="ECO:0000313" key="12">
    <source>
        <dbReference type="Proteomes" id="UP001177023"/>
    </source>
</evidence>
<protein>
    <recommendedName>
        <fullName evidence="3">glucose-1-phosphate thymidylyltransferase</fullName>
        <ecNumber evidence="3">2.7.7.24</ecNumber>
    </recommendedName>
</protein>
<evidence type="ECO:0000256" key="2">
    <source>
        <dbReference type="ARBA" id="ARBA00010480"/>
    </source>
</evidence>
<keyword evidence="7" id="KW-0460">Magnesium</keyword>
<dbReference type="AlphaFoldDB" id="A0AA36C2I3"/>
<proteinExistence type="inferred from homology"/>
<keyword evidence="9" id="KW-1133">Transmembrane helix</keyword>
<dbReference type="EC" id="2.7.7.24" evidence="3"/>
<comment type="similarity">
    <text evidence="2">Belongs to the glucose-1-phosphate thymidylyltransferase family.</text>
</comment>
<dbReference type="SUPFAM" id="SSF51182">
    <property type="entry name" value="RmlC-like cupins"/>
    <property type="match status" value="1"/>
</dbReference>
<dbReference type="GO" id="GO:0008879">
    <property type="term" value="F:glucose-1-phosphate thymidylyltransferase activity"/>
    <property type="evidence" value="ECO:0007669"/>
    <property type="project" value="UniProtKB-EC"/>
</dbReference>
<keyword evidence="5" id="KW-0548">Nucleotidyltransferase</keyword>
<keyword evidence="9" id="KW-0472">Membrane</keyword>
<dbReference type="Gene3D" id="2.60.120.10">
    <property type="entry name" value="Jelly Rolls"/>
    <property type="match status" value="1"/>
</dbReference>
<dbReference type="PANTHER" id="PTHR43532:SF1">
    <property type="entry name" value="GLUCOSE-1-PHOSPHATE THYMIDYLYLTRANSFERASE 1"/>
    <property type="match status" value="1"/>
</dbReference>
<dbReference type="GO" id="GO:0008830">
    <property type="term" value="F:dTDP-4-dehydrorhamnose 3,5-epimerase activity"/>
    <property type="evidence" value="ECO:0007669"/>
    <property type="project" value="InterPro"/>
</dbReference>
<comment type="cofactor">
    <cofactor evidence="1">
        <name>Mg(2+)</name>
        <dbReference type="ChEBI" id="CHEBI:18420"/>
    </cofactor>
</comment>
<dbReference type="Gene3D" id="3.90.550.10">
    <property type="entry name" value="Spore Coat Polysaccharide Biosynthesis Protein SpsA, Chain A"/>
    <property type="match status" value="2"/>
</dbReference>
<feature type="domain" description="Nucleotidyl transferase" evidence="10">
    <location>
        <begin position="3"/>
        <end position="93"/>
    </location>
</feature>
<evidence type="ECO:0000256" key="8">
    <source>
        <dbReference type="ARBA" id="ARBA00049336"/>
    </source>
</evidence>
<evidence type="ECO:0000256" key="9">
    <source>
        <dbReference type="SAM" id="Phobius"/>
    </source>
</evidence>
<evidence type="ECO:0000256" key="5">
    <source>
        <dbReference type="ARBA" id="ARBA00022695"/>
    </source>
</evidence>
<dbReference type="InterPro" id="IPR005907">
    <property type="entry name" value="G1P_thy_trans_s"/>
</dbReference>
<feature type="transmembrane region" description="Helical" evidence="9">
    <location>
        <begin position="435"/>
        <end position="457"/>
    </location>
</feature>
<evidence type="ECO:0000259" key="10">
    <source>
        <dbReference type="Pfam" id="PF00483"/>
    </source>
</evidence>
<keyword evidence="6" id="KW-0479">Metal-binding</keyword>
<comment type="catalytic activity">
    <reaction evidence="8">
        <text>dTTP + alpha-D-glucose 1-phosphate + H(+) = dTDP-alpha-D-glucose + diphosphate</text>
        <dbReference type="Rhea" id="RHEA:15225"/>
        <dbReference type="ChEBI" id="CHEBI:15378"/>
        <dbReference type="ChEBI" id="CHEBI:33019"/>
        <dbReference type="ChEBI" id="CHEBI:37568"/>
        <dbReference type="ChEBI" id="CHEBI:57477"/>
        <dbReference type="ChEBI" id="CHEBI:58601"/>
        <dbReference type="EC" id="2.7.7.24"/>
    </reaction>
</comment>
<dbReference type="Pfam" id="PF00483">
    <property type="entry name" value="NTP_transferase"/>
    <property type="match status" value="2"/>
</dbReference>
<dbReference type="InterPro" id="IPR014710">
    <property type="entry name" value="RmlC-like_jellyroll"/>
</dbReference>
<dbReference type="InterPro" id="IPR005835">
    <property type="entry name" value="NTP_transferase_dom"/>
</dbReference>
<dbReference type="SUPFAM" id="SSF53448">
    <property type="entry name" value="Nucleotide-diphospho-sugar transferases"/>
    <property type="match status" value="1"/>
</dbReference>
<dbReference type="Proteomes" id="UP001177023">
    <property type="component" value="Unassembled WGS sequence"/>
</dbReference>
<dbReference type="InterPro" id="IPR000888">
    <property type="entry name" value="RmlC-like"/>
</dbReference>
<gene>
    <name evidence="11" type="ORF">MSPICULIGERA_LOCUS26</name>
</gene>
<evidence type="ECO:0000256" key="3">
    <source>
        <dbReference type="ARBA" id="ARBA00012461"/>
    </source>
</evidence>
<keyword evidence="9" id="KW-0812">Transmembrane</keyword>
<evidence type="ECO:0000256" key="1">
    <source>
        <dbReference type="ARBA" id="ARBA00001946"/>
    </source>
</evidence>
<comment type="caution">
    <text evidence="11">The sequence shown here is derived from an EMBL/GenBank/DDBJ whole genome shotgun (WGS) entry which is preliminary data.</text>
</comment>
<keyword evidence="4" id="KW-0808">Transferase</keyword>
<name>A0AA36C2I3_9BILA</name>
<feature type="domain" description="Nucleotidyl transferase" evidence="10">
    <location>
        <begin position="103"/>
        <end position="151"/>
    </location>
</feature>
<dbReference type="EMBL" id="CATQJA010000001">
    <property type="protein sequence ID" value="CAJ0557268.1"/>
    <property type="molecule type" value="Genomic_DNA"/>
</dbReference>
<evidence type="ECO:0000256" key="4">
    <source>
        <dbReference type="ARBA" id="ARBA00022679"/>
    </source>
</evidence>
<accession>A0AA36C2I3</accession>
<dbReference type="InterPro" id="IPR029044">
    <property type="entry name" value="Nucleotide-diphossugar_trans"/>
</dbReference>
<keyword evidence="12" id="KW-1185">Reference proteome</keyword>
<organism evidence="11 12">
    <name type="scientific">Mesorhabditis spiculigera</name>
    <dbReference type="NCBI Taxonomy" id="96644"/>
    <lineage>
        <taxon>Eukaryota</taxon>
        <taxon>Metazoa</taxon>
        <taxon>Ecdysozoa</taxon>
        <taxon>Nematoda</taxon>
        <taxon>Chromadorea</taxon>
        <taxon>Rhabditida</taxon>
        <taxon>Rhabditina</taxon>
        <taxon>Rhabditomorpha</taxon>
        <taxon>Rhabditoidea</taxon>
        <taxon>Rhabditidae</taxon>
        <taxon>Mesorhabditinae</taxon>
        <taxon>Mesorhabditis</taxon>
    </lineage>
</organism>
<dbReference type="InterPro" id="IPR011051">
    <property type="entry name" value="RmlC_Cupin_sf"/>
</dbReference>
<sequence length="510" mass="56733">MRGIILAGGTGSRLHPITLGVSKQLVPVHDKPMIYYPLSTLMLAGIRDIMIITTEDDAPQFQRLLGDGSQFGVDLTYQIQHEPNGLAQPSYWSRPHRQSRLLLEEKPANPRSNYSVPGLYFLRQRRCRHRHDLEPSARGEYEITDVNRAYSKLVASRSKYFLAAPRGSTPELSIRFDASNYVRTIEERQGLKIGAPEEVAWRHGFITDDELRIRAEKLLKSGYGKYLLELSTAARTGDMADTHVMSQYRELKVPGAWEFTPKQFGDDRGVFSSGSQANCSVSAAGVLRGIHFADVPPGQAKYVTCAKGAILDIAVDLRVGSPTFGQWDSVLLDDVNRRAIFLSEGPGHAFLSSRTTRQWFTRARRDTPPEPVSPLNITLSANDTAAPSLQDAGVGRAVAHVRRRLMASPDLDCNTPAGMTGRPGPLMRVVKNQALAFLLVGGVNTALGTAWFIAWQIALGDEFGYHFAIVAGYVCNLLCAFAMYRYLVFEVRGHFLRDFWRFVVVNFEPS</sequence>
<feature type="transmembrane region" description="Helical" evidence="9">
    <location>
        <begin position="463"/>
        <end position="487"/>
    </location>
</feature>
<dbReference type="GO" id="GO:0046872">
    <property type="term" value="F:metal ion binding"/>
    <property type="evidence" value="ECO:0007669"/>
    <property type="project" value="UniProtKB-KW"/>
</dbReference>
<feature type="non-terminal residue" evidence="11">
    <location>
        <position position="510"/>
    </location>
</feature>
<evidence type="ECO:0000256" key="7">
    <source>
        <dbReference type="ARBA" id="ARBA00022842"/>
    </source>
</evidence>
<dbReference type="Pfam" id="PF00908">
    <property type="entry name" value="dTDP_sugar_isom"/>
    <property type="match status" value="1"/>
</dbReference>
<reference evidence="11" key="1">
    <citation type="submission" date="2023-06" db="EMBL/GenBank/DDBJ databases">
        <authorList>
            <person name="Delattre M."/>
        </authorList>
    </citation>
    <scope>NUCLEOTIDE SEQUENCE</scope>
    <source>
        <strain evidence="11">AF72</strain>
    </source>
</reference>
<evidence type="ECO:0000313" key="11">
    <source>
        <dbReference type="EMBL" id="CAJ0557268.1"/>
    </source>
</evidence>